<dbReference type="GO" id="GO:0140326">
    <property type="term" value="F:ATPase-coupled intramembrane lipid transporter activity"/>
    <property type="evidence" value="ECO:0007669"/>
    <property type="project" value="TreeGrafter"/>
</dbReference>
<keyword evidence="4 6" id="KW-0472">Membrane</keyword>
<feature type="compositionally biased region" description="Low complexity" evidence="5">
    <location>
        <begin position="420"/>
        <end position="459"/>
    </location>
</feature>
<dbReference type="InterPro" id="IPR001757">
    <property type="entry name" value="P_typ_ATPase"/>
</dbReference>
<dbReference type="SUPFAM" id="SSF81665">
    <property type="entry name" value="Calcium ATPase, transmembrane domain M"/>
    <property type="match status" value="1"/>
</dbReference>
<dbReference type="AlphaFoldDB" id="A0A4Q9KRS4"/>
<dbReference type="SUPFAM" id="SSF81660">
    <property type="entry name" value="Metal cation-transporting ATPase, ATP-binding domain N"/>
    <property type="match status" value="1"/>
</dbReference>
<evidence type="ECO:0000256" key="4">
    <source>
        <dbReference type="ARBA" id="ARBA00023136"/>
    </source>
</evidence>
<feature type="compositionally biased region" description="Basic and acidic residues" evidence="5">
    <location>
        <begin position="186"/>
        <end position="206"/>
    </location>
</feature>
<organism evidence="7 8">
    <name type="scientific">Hamiltosporidium magnivora</name>
    <dbReference type="NCBI Taxonomy" id="148818"/>
    <lineage>
        <taxon>Eukaryota</taxon>
        <taxon>Fungi</taxon>
        <taxon>Fungi incertae sedis</taxon>
        <taxon>Microsporidia</taxon>
        <taxon>Dubosqiidae</taxon>
        <taxon>Hamiltosporidium</taxon>
    </lineage>
</organism>
<dbReference type="Gene3D" id="3.40.50.1000">
    <property type="entry name" value="HAD superfamily/HAD-like"/>
    <property type="match status" value="1"/>
</dbReference>
<feature type="transmembrane region" description="Helical" evidence="6">
    <location>
        <begin position="44"/>
        <end position="64"/>
    </location>
</feature>
<dbReference type="GO" id="GO:0016887">
    <property type="term" value="F:ATP hydrolysis activity"/>
    <property type="evidence" value="ECO:0007669"/>
    <property type="project" value="InterPro"/>
</dbReference>
<feature type="compositionally biased region" description="Basic and acidic residues" evidence="5">
    <location>
        <begin position="370"/>
        <end position="408"/>
    </location>
</feature>
<evidence type="ECO:0000256" key="3">
    <source>
        <dbReference type="ARBA" id="ARBA00022989"/>
    </source>
</evidence>
<dbReference type="Gene3D" id="3.40.1110.10">
    <property type="entry name" value="Calcium-transporting ATPase, cytoplasmic domain N"/>
    <property type="match status" value="2"/>
</dbReference>
<keyword evidence="3 6" id="KW-1133">Transmembrane helix</keyword>
<dbReference type="InterPro" id="IPR018303">
    <property type="entry name" value="ATPase_P-typ_P_site"/>
</dbReference>
<dbReference type="PANTHER" id="PTHR24092">
    <property type="entry name" value="PROBABLE PHOSPHOLIPID-TRANSPORTING ATPASE"/>
    <property type="match status" value="1"/>
</dbReference>
<protein>
    <submittedName>
        <fullName evidence="7">Putative E1-E2 ATPase</fullName>
    </submittedName>
</protein>
<dbReference type="VEuPathDB" id="MicrosporidiaDB:CWI39_3110p0010"/>
<dbReference type="GO" id="GO:0005886">
    <property type="term" value="C:plasma membrane"/>
    <property type="evidence" value="ECO:0007669"/>
    <property type="project" value="TreeGrafter"/>
</dbReference>
<dbReference type="InterPro" id="IPR023214">
    <property type="entry name" value="HAD_sf"/>
</dbReference>
<dbReference type="PANTHER" id="PTHR24092:SF5">
    <property type="entry name" value="PHOSPHOLIPID-TRANSPORTING ATPASE"/>
    <property type="match status" value="1"/>
</dbReference>
<gene>
    <name evidence="7" type="ORF">CWI39_3110p0010</name>
</gene>
<feature type="non-terminal residue" evidence="7">
    <location>
        <position position="459"/>
    </location>
</feature>
<feature type="region of interest" description="Disordered" evidence="5">
    <location>
        <begin position="233"/>
        <end position="261"/>
    </location>
</feature>
<dbReference type="Gene3D" id="2.70.150.10">
    <property type="entry name" value="Calcium-transporting ATPase, cytoplasmic transduction domain A"/>
    <property type="match status" value="1"/>
</dbReference>
<dbReference type="GO" id="GO:0005768">
    <property type="term" value="C:endosome"/>
    <property type="evidence" value="ECO:0007669"/>
    <property type="project" value="TreeGrafter"/>
</dbReference>
<proteinExistence type="predicted"/>
<accession>A0A4Q9KRS4</accession>
<name>A0A4Q9KRS4_9MICR</name>
<evidence type="ECO:0000256" key="2">
    <source>
        <dbReference type="ARBA" id="ARBA00022692"/>
    </source>
</evidence>
<dbReference type="NCBIfam" id="TIGR01494">
    <property type="entry name" value="ATPase_P-type"/>
    <property type="match status" value="1"/>
</dbReference>
<evidence type="ECO:0000256" key="1">
    <source>
        <dbReference type="ARBA" id="ARBA00004370"/>
    </source>
</evidence>
<dbReference type="GO" id="GO:0006897">
    <property type="term" value="P:endocytosis"/>
    <property type="evidence" value="ECO:0007669"/>
    <property type="project" value="TreeGrafter"/>
</dbReference>
<dbReference type="GO" id="GO:0005802">
    <property type="term" value="C:trans-Golgi network"/>
    <property type="evidence" value="ECO:0007669"/>
    <property type="project" value="TreeGrafter"/>
</dbReference>
<feature type="transmembrane region" description="Helical" evidence="6">
    <location>
        <begin position="76"/>
        <end position="95"/>
    </location>
</feature>
<keyword evidence="2 6" id="KW-0812">Transmembrane</keyword>
<dbReference type="PROSITE" id="PS00154">
    <property type="entry name" value="ATPASE_E1_E2"/>
    <property type="match status" value="1"/>
</dbReference>
<sequence>MLWMNTVLATGYALCVVIYTGKETRAQLNTSKPKNKYGLIESELNTYSIFLCSVSISIACIFTFLRGVTTRSDATLIRFIVILSNVIPISLKVSIDWARYVYSRVIMTDKSIEGCIVRTSNLPEELGRIGYLLSDKTGTLTKNEMEMKKVHLGTVCYTEEDEEDIRSIISKVIEGGSGRGEGGSSIRDRCEGGSRDSNKVLDGRDSNKVLDSKDSIKVLDGIKVLDSKDGKINTNTPNTNIPNTNIPHTNTHTPITPTTTTNISSNIGKKKDLYTRVFELLRALSICHNVTPSEGGYQASSPDEIAIVKWTEKTGIKLINRTRNSMELLDVNGCIHRVKILHIFPFTSETKRMGIIVEYSGVGGRGVGGSDKDSDKGYISSDKDTDKGYSGKDSNKDSDKGYSSKDSSKGYINNTPSIDTNPNTTNNHPTNHTNHTNPNTNHTNNNPNTNNHPNNPNTN</sequence>
<dbReference type="InterPro" id="IPR023298">
    <property type="entry name" value="ATPase_P-typ_TM_dom_sf"/>
</dbReference>
<dbReference type="GO" id="GO:0006890">
    <property type="term" value="P:retrograde vesicle-mediated transport, Golgi to endoplasmic reticulum"/>
    <property type="evidence" value="ECO:0007669"/>
    <property type="project" value="TreeGrafter"/>
</dbReference>
<dbReference type="Proteomes" id="UP000293045">
    <property type="component" value="Unassembled WGS sequence"/>
</dbReference>
<reference evidence="7 8" key="1">
    <citation type="submission" date="2017-12" db="EMBL/GenBank/DDBJ databases">
        <authorList>
            <person name="Pombert J.-F."/>
            <person name="Haag K.L."/>
            <person name="Ebert D."/>
        </authorList>
    </citation>
    <scope>NUCLEOTIDE SEQUENCE [LARGE SCALE GENOMIC DNA]</scope>
    <source>
        <strain evidence="7">IL-BN-2</strain>
    </source>
</reference>
<dbReference type="VEuPathDB" id="MicrosporidiaDB:CWI36_1968p0010"/>
<dbReference type="InterPro" id="IPR023299">
    <property type="entry name" value="ATPase_P-typ_cyto_dom_N"/>
</dbReference>
<dbReference type="GO" id="GO:0045332">
    <property type="term" value="P:phospholipid translocation"/>
    <property type="evidence" value="ECO:0007669"/>
    <property type="project" value="TreeGrafter"/>
</dbReference>
<evidence type="ECO:0000313" key="8">
    <source>
        <dbReference type="Proteomes" id="UP000293045"/>
    </source>
</evidence>
<dbReference type="GO" id="GO:0005524">
    <property type="term" value="F:ATP binding"/>
    <property type="evidence" value="ECO:0007669"/>
    <property type="project" value="InterPro"/>
</dbReference>
<evidence type="ECO:0000313" key="7">
    <source>
        <dbReference type="EMBL" id="TBT97204.1"/>
    </source>
</evidence>
<comment type="caution">
    <text evidence="7">The sequence shown here is derived from an EMBL/GenBank/DDBJ whole genome shotgun (WGS) entry which is preliminary data.</text>
</comment>
<evidence type="ECO:0000256" key="5">
    <source>
        <dbReference type="SAM" id="MobiDB-lite"/>
    </source>
</evidence>
<evidence type="ECO:0000256" key="6">
    <source>
        <dbReference type="SAM" id="Phobius"/>
    </source>
</evidence>
<feature type="region of interest" description="Disordered" evidence="5">
    <location>
        <begin position="174"/>
        <end position="206"/>
    </location>
</feature>
<dbReference type="Gene3D" id="1.20.1110.10">
    <property type="entry name" value="Calcium-transporting ATPase, transmembrane domain"/>
    <property type="match status" value="1"/>
</dbReference>
<dbReference type="EMBL" id="PIXR01003110">
    <property type="protein sequence ID" value="TBT97204.1"/>
    <property type="molecule type" value="Genomic_DNA"/>
</dbReference>
<feature type="region of interest" description="Disordered" evidence="5">
    <location>
        <begin position="361"/>
        <end position="459"/>
    </location>
</feature>
<comment type="subcellular location">
    <subcellularLocation>
        <location evidence="1">Membrane</location>
    </subcellularLocation>
</comment>